<feature type="domain" description="Major facilitator superfamily (MFS) profile" evidence="5">
    <location>
        <begin position="214"/>
        <end position="394"/>
    </location>
</feature>
<feature type="transmembrane region" description="Helical" evidence="4">
    <location>
        <begin position="12"/>
        <end position="36"/>
    </location>
</feature>
<dbReference type="InterPro" id="IPR036259">
    <property type="entry name" value="MFS_trans_sf"/>
</dbReference>
<protein>
    <submittedName>
        <fullName evidence="6">Predicted arabinose efflux permease, MFS family</fullName>
    </submittedName>
</protein>
<dbReference type="Proteomes" id="UP000184001">
    <property type="component" value="Unassembled WGS sequence"/>
</dbReference>
<feature type="transmembrane region" description="Helical" evidence="4">
    <location>
        <begin position="169"/>
        <end position="188"/>
    </location>
</feature>
<dbReference type="AlphaFoldDB" id="A0A8G2FAS2"/>
<dbReference type="Gene3D" id="1.20.1250.20">
    <property type="entry name" value="MFS general substrate transporter like domains"/>
    <property type="match status" value="2"/>
</dbReference>
<dbReference type="PANTHER" id="PTHR23531:SF1">
    <property type="entry name" value="QUINOLENE RESISTANCE PROTEIN NORA"/>
    <property type="match status" value="1"/>
</dbReference>
<feature type="transmembrane region" description="Helical" evidence="4">
    <location>
        <begin position="373"/>
        <end position="391"/>
    </location>
</feature>
<dbReference type="RefSeq" id="WP_020000792.1">
    <property type="nucleotide sequence ID" value="NZ_CP192219.1"/>
</dbReference>
<keyword evidence="1 4" id="KW-0812">Transmembrane</keyword>
<feature type="transmembrane region" description="Helical" evidence="4">
    <location>
        <begin position="253"/>
        <end position="271"/>
    </location>
</feature>
<dbReference type="InterPro" id="IPR020846">
    <property type="entry name" value="MFS_dom"/>
</dbReference>
<organism evidence="6 7">
    <name type="scientific">Halodesulfovibrio aestuarii</name>
    <dbReference type="NCBI Taxonomy" id="126333"/>
    <lineage>
        <taxon>Bacteria</taxon>
        <taxon>Pseudomonadati</taxon>
        <taxon>Thermodesulfobacteriota</taxon>
        <taxon>Desulfovibrionia</taxon>
        <taxon>Desulfovibrionales</taxon>
        <taxon>Desulfovibrionaceae</taxon>
        <taxon>Halodesulfovibrio</taxon>
    </lineage>
</organism>
<dbReference type="SUPFAM" id="SSF103473">
    <property type="entry name" value="MFS general substrate transporter"/>
    <property type="match status" value="1"/>
</dbReference>
<gene>
    <name evidence="6" type="ORF">SAMN05660830_01238</name>
</gene>
<evidence type="ECO:0000256" key="2">
    <source>
        <dbReference type="ARBA" id="ARBA00022989"/>
    </source>
</evidence>
<feature type="transmembrane region" description="Helical" evidence="4">
    <location>
        <begin position="220"/>
        <end position="241"/>
    </location>
</feature>
<dbReference type="GO" id="GO:0022857">
    <property type="term" value="F:transmembrane transporter activity"/>
    <property type="evidence" value="ECO:0007669"/>
    <property type="project" value="InterPro"/>
</dbReference>
<feature type="transmembrane region" description="Helical" evidence="4">
    <location>
        <begin position="283"/>
        <end position="301"/>
    </location>
</feature>
<reference evidence="6 7" key="1">
    <citation type="submission" date="2016-11" db="EMBL/GenBank/DDBJ databases">
        <authorList>
            <person name="Varghese N."/>
            <person name="Submissions S."/>
        </authorList>
    </citation>
    <scope>NUCLEOTIDE SEQUENCE [LARGE SCALE GENOMIC DNA]</scope>
    <source>
        <strain evidence="6 7">DSM 17919</strain>
    </source>
</reference>
<dbReference type="Pfam" id="PF07690">
    <property type="entry name" value="MFS_1"/>
    <property type="match status" value="1"/>
</dbReference>
<evidence type="ECO:0000259" key="5">
    <source>
        <dbReference type="PROSITE" id="PS50850"/>
    </source>
</evidence>
<evidence type="ECO:0000256" key="4">
    <source>
        <dbReference type="SAM" id="Phobius"/>
    </source>
</evidence>
<keyword evidence="3 4" id="KW-0472">Membrane</keyword>
<keyword evidence="2 4" id="KW-1133">Transmembrane helix</keyword>
<feature type="transmembrane region" description="Helical" evidence="4">
    <location>
        <begin position="342"/>
        <end position="367"/>
    </location>
</feature>
<evidence type="ECO:0000256" key="1">
    <source>
        <dbReference type="ARBA" id="ARBA00022692"/>
    </source>
</evidence>
<comment type="caution">
    <text evidence="6">The sequence shown here is derived from an EMBL/GenBank/DDBJ whole genome shotgun (WGS) entry which is preliminary data.</text>
</comment>
<dbReference type="InterPro" id="IPR011701">
    <property type="entry name" value="MFS"/>
</dbReference>
<sequence>MLLFSKNDNSLFSPEFCLLMGVTFLAFCNISLFYGLNDYLKANDIPSFWRGVLIGLEPFTALVFRPLISPFLTVRNSVSVVAAALLILMSALFSYSVADTLWTLAIVRIAHGLGFVLLVSALAMLLVASLPPDRVGQGFGVFAIAGLLPYAILPPLMERLLPLAGSEPRIYAMFAPVLLLALASLPYLRKRILQSERDNIAEFRRPTLADIRAGLREPGVGRLLTANGLLFTATTVVFFFMKDRLVTLDTLNAGLFFSVSTAGTIGVRVFCGKLLDRMDRFAMLLMVLLALATVIALFSLAGEASTLLILAGAYGICMGLAVPQLNAAMFEISPPQLRGFNINLMLFTMDAGYVFGPLIAGGLLAMGTSTAHLFVWFAVCPLLGGILAGSLRRR</sequence>
<evidence type="ECO:0000256" key="3">
    <source>
        <dbReference type="ARBA" id="ARBA00023136"/>
    </source>
</evidence>
<dbReference type="EMBL" id="FQZR01000003">
    <property type="protein sequence ID" value="SHI97342.1"/>
    <property type="molecule type" value="Genomic_DNA"/>
</dbReference>
<dbReference type="PROSITE" id="PS50850">
    <property type="entry name" value="MFS"/>
    <property type="match status" value="1"/>
</dbReference>
<dbReference type="InterPro" id="IPR052714">
    <property type="entry name" value="MFS_Exporter"/>
</dbReference>
<accession>A0A8G2FAS2</accession>
<dbReference type="PANTHER" id="PTHR23531">
    <property type="entry name" value="QUINOLENE RESISTANCE PROTEIN NORA"/>
    <property type="match status" value="1"/>
</dbReference>
<feature type="transmembrane region" description="Helical" evidence="4">
    <location>
        <begin position="48"/>
        <end position="68"/>
    </location>
</feature>
<feature type="transmembrane region" description="Helical" evidence="4">
    <location>
        <begin position="104"/>
        <end position="127"/>
    </location>
</feature>
<evidence type="ECO:0000313" key="7">
    <source>
        <dbReference type="Proteomes" id="UP000184001"/>
    </source>
</evidence>
<name>A0A8G2FAS2_9BACT</name>
<feature type="transmembrane region" description="Helical" evidence="4">
    <location>
        <begin position="139"/>
        <end position="157"/>
    </location>
</feature>
<feature type="transmembrane region" description="Helical" evidence="4">
    <location>
        <begin position="307"/>
        <end position="330"/>
    </location>
</feature>
<feature type="transmembrane region" description="Helical" evidence="4">
    <location>
        <begin position="80"/>
        <end position="98"/>
    </location>
</feature>
<evidence type="ECO:0000313" key="6">
    <source>
        <dbReference type="EMBL" id="SHI97342.1"/>
    </source>
</evidence>
<proteinExistence type="predicted"/>